<evidence type="ECO:0000313" key="10">
    <source>
        <dbReference type="Proteomes" id="UP000092714"/>
    </source>
</evidence>
<dbReference type="AlphaFoldDB" id="A0A174C6A9"/>
<dbReference type="InterPro" id="IPR038078">
    <property type="entry name" value="PhoU-like_sf"/>
</dbReference>
<evidence type="ECO:0000256" key="7">
    <source>
        <dbReference type="PIRNR" id="PIRNR003107"/>
    </source>
</evidence>
<dbReference type="GO" id="GO:0030643">
    <property type="term" value="P:intracellular phosphate ion homeostasis"/>
    <property type="evidence" value="ECO:0007669"/>
    <property type="project" value="InterPro"/>
</dbReference>
<comment type="caution">
    <text evidence="9">The sequence shown here is derived from an EMBL/GenBank/DDBJ whole genome shotgun (WGS) entry which is preliminary data.</text>
</comment>
<dbReference type="Pfam" id="PF01895">
    <property type="entry name" value="PhoU"/>
    <property type="match status" value="2"/>
</dbReference>
<dbReference type="GO" id="GO:0005737">
    <property type="term" value="C:cytoplasm"/>
    <property type="evidence" value="ECO:0007669"/>
    <property type="project" value="UniProtKB-SubCell"/>
</dbReference>
<evidence type="ECO:0000256" key="3">
    <source>
        <dbReference type="ARBA" id="ARBA00011738"/>
    </source>
</evidence>
<evidence type="ECO:0000256" key="2">
    <source>
        <dbReference type="ARBA" id="ARBA00008107"/>
    </source>
</evidence>
<dbReference type="eggNOG" id="COG0704">
    <property type="taxonomic scope" value="Bacteria"/>
</dbReference>
<evidence type="ECO:0000313" key="9">
    <source>
        <dbReference type="EMBL" id="OBY11200.1"/>
    </source>
</evidence>
<accession>A0A174C6A9</accession>
<dbReference type="RefSeq" id="WP_027097470.1">
    <property type="nucleotide sequence ID" value="NZ_CABHIH010000001.1"/>
</dbReference>
<comment type="function">
    <text evidence="7">Plays a role in the regulation of phosphate uptake.</text>
</comment>
<comment type="subunit">
    <text evidence="3 7">Homodimer.</text>
</comment>
<dbReference type="PANTHER" id="PTHR42930:SF3">
    <property type="entry name" value="PHOSPHATE-SPECIFIC TRANSPORT SYSTEM ACCESSORY PROTEIN PHOU"/>
    <property type="match status" value="1"/>
</dbReference>
<dbReference type="EMBL" id="MAPZ01000016">
    <property type="protein sequence ID" value="OBY11200.1"/>
    <property type="molecule type" value="Genomic_DNA"/>
</dbReference>
<evidence type="ECO:0000256" key="4">
    <source>
        <dbReference type="ARBA" id="ARBA00022448"/>
    </source>
</evidence>
<dbReference type="InterPro" id="IPR028366">
    <property type="entry name" value="PhoU"/>
</dbReference>
<dbReference type="GO" id="GO:0045936">
    <property type="term" value="P:negative regulation of phosphate metabolic process"/>
    <property type="evidence" value="ECO:0007669"/>
    <property type="project" value="InterPro"/>
</dbReference>
<evidence type="ECO:0000256" key="5">
    <source>
        <dbReference type="ARBA" id="ARBA00022490"/>
    </source>
</evidence>
<dbReference type="GeneID" id="42775305"/>
<feature type="domain" description="PhoU" evidence="8">
    <location>
        <begin position="124"/>
        <end position="207"/>
    </location>
</feature>
<protein>
    <recommendedName>
        <fullName evidence="7">Phosphate-specific transport system accessory protein PhoU</fullName>
    </recommendedName>
</protein>
<keyword evidence="10" id="KW-1185">Reference proteome</keyword>
<evidence type="ECO:0000259" key="8">
    <source>
        <dbReference type="Pfam" id="PF01895"/>
    </source>
</evidence>
<keyword evidence="6 7" id="KW-0592">Phosphate transport</keyword>
<dbReference type="SUPFAM" id="SSF109755">
    <property type="entry name" value="PhoU-like"/>
    <property type="match status" value="1"/>
</dbReference>
<dbReference type="OrthoDB" id="9814256at2"/>
<dbReference type="Gene3D" id="1.20.58.220">
    <property type="entry name" value="Phosphate transport system protein phou homolog 2, domain 2"/>
    <property type="match status" value="1"/>
</dbReference>
<dbReference type="PANTHER" id="PTHR42930">
    <property type="entry name" value="PHOSPHATE-SPECIFIC TRANSPORT SYSTEM ACCESSORY PROTEIN PHOU"/>
    <property type="match status" value="1"/>
</dbReference>
<sequence length="220" mass="25048">MTRTSQKARINEINRQLILMSSLVEKQIYLSMLALRNADVKSAEEIIKDDDKVDELQKSIEEECIKFIATEQPLAKDLRNVFTASKIVTDLERMADHAVDICKIVKKVNGNGGETRDEALPLWDMEEKVRNMIGLSIETYIEGDVDKAYEICAMDDEIDELYGSIFGALLEGIKLDDSKTNKSAQLLFVTKYLERIADHVTNICEWTIFSKKGTYVDLNE</sequence>
<evidence type="ECO:0000256" key="6">
    <source>
        <dbReference type="ARBA" id="ARBA00022592"/>
    </source>
</evidence>
<dbReference type="FunFam" id="1.20.58.220:FF:000004">
    <property type="entry name" value="Phosphate-specific transport system accessory protein PhoU"/>
    <property type="match status" value="1"/>
</dbReference>
<organism evidence="9 10">
    <name type="scientific">Clostridium paraputrificum</name>
    <dbReference type="NCBI Taxonomy" id="29363"/>
    <lineage>
        <taxon>Bacteria</taxon>
        <taxon>Bacillati</taxon>
        <taxon>Bacillota</taxon>
        <taxon>Clostridia</taxon>
        <taxon>Eubacteriales</taxon>
        <taxon>Clostridiaceae</taxon>
        <taxon>Clostridium</taxon>
    </lineage>
</organism>
<comment type="similarity">
    <text evidence="2 7">Belongs to the PhoU family.</text>
</comment>
<evidence type="ECO:0000256" key="1">
    <source>
        <dbReference type="ARBA" id="ARBA00004496"/>
    </source>
</evidence>
<reference evidence="9 10" key="1">
    <citation type="submission" date="2016-06" db="EMBL/GenBank/DDBJ databases">
        <authorList>
            <person name="Kjaerup R.B."/>
            <person name="Dalgaard T.S."/>
            <person name="Juul-Madsen H.R."/>
        </authorList>
    </citation>
    <scope>NUCLEOTIDE SEQUENCE [LARGE SCALE GENOMIC DNA]</scope>
    <source>
        <strain evidence="9 10">373-A1</strain>
    </source>
</reference>
<dbReference type="InterPro" id="IPR026022">
    <property type="entry name" value="PhoU_dom"/>
</dbReference>
<name>A0A174C6A9_9CLOT</name>
<dbReference type="Proteomes" id="UP000092714">
    <property type="component" value="Unassembled WGS sequence"/>
</dbReference>
<dbReference type="PIRSF" id="PIRSF003107">
    <property type="entry name" value="PhoU"/>
    <property type="match status" value="1"/>
</dbReference>
<proteinExistence type="inferred from homology"/>
<feature type="domain" description="PhoU" evidence="8">
    <location>
        <begin position="18"/>
        <end position="105"/>
    </location>
</feature>
<dbReference type="NCBIfam" id="TIGR02135">
    <property type="entry name" value="phoU_full"/>
    <property type="match status" value="1"/>
</dbReference>
<keyword evidence="4 7" id="KW-0813">Transport</keyword>
<dbReference type="GO" id="GO:0006817">
    <property type="term" value="P:phosphate ion transport"/>
    <property type="evidence" value="ECO:0007669"/>
    <property type="project" value="UniProtKB-KW"/>
</dbReference>
<keyword evidence="5 7" id="KW-0963">Cytoplasm</keyword>
<comment type="subcellular location">
    <subcellularLocation>
        <location evidence="1 7">Cytoplasm</location>
    </subcellularLocation>
</comment>
<gene>
    <name evidence="9" type="ORF">CP373A1_06815</name>
</gene>